<name>A0ABX9KFR7_9FUSO</name>
<protein>
    <submittedName>
        <fullName evidence="5">4Fe-4S ferredoxin</fullName>
    </submittedName>
</protein>
<evidence type="ECO:0000256" key="1">
    <source>
        <dbReference type="ARBA" id="ARBA00022723"/>
    </source>
</evidence>
<dbReference type="PROSITE" id="PS51379">
    <property type="entry name" value="4FE4S_FER_2"/>
    <property type="match status" value="2"/>
</dbReference>
<accession>A0ABX9KFR7</accession>
<feature type="domain" description="4Fe-4S ferredoxin-type" evidence="4">
    <location>
        <begin position="201"/>
        <end position="231"/>
    </location>
</feature>
<dbReference type="SUPFAM" id="SSF46548">
    <property type="entry name" value="alpha-helical ferredoxin"/>
    <property type="match status" value="1"/>
</dbReference>
<dbReference type="Gene3D" id="1.10.1060.10">
    <property type="entry name" value="Alpha-helical ferredoxin"/>
    <property type="match status" value="1"/>
</dbReference>
<dbReference type="Proteomes" id="UP000263486">
    <property type="component" value="Unassembled WGS sequence"/>
</dbReference>
<dbReference type="InterPro" id="IPR009051">
    <property type="entry name" value="Helical_ferredxn"/>
</dbReference>
<dbReference type="EMBL" id="QUAJ01000018">
    <property type="protein sequence ID" value="REI40565.1"/>
    <property type="molecule type" value="Genomic_DNA"/>
</dbReference>
<evidence type="ECO:0000259" key="4">
    <source>
        <dbReference type="PROSITE" id="PS51379"/>
    </source>
</evidence>
<keyword evidence="6" id="KW-1185">Reference proteome</keyword>
<gene>
    <name evidence="5" type="ORF">DYH56_10425</name>
</gene>
<dbReference type="InterPro" id="IPR017900">
    <property type="entry name" value="4Fe4S_Fe_S_CS"/>
</dbReference>
<evidence type="ECO:0000256" key="3">
    <source>
        <dbReference type="ARBA" id="ARBA00023014"/>
    </source>
</evidence>
<keyword evidence="3" id="KW-0411">Iron-sulfur</keyword>
<reference evidence="5 6" key="1">
    <citation type="submission" date="2018-08" db="EMBL/GenBank/DDBJ databases">
        <title>Draft genome sequence of Psychrilyobacter sp. strain SD5 isolated from Black Sea water.</title>
        <authorList>
            <person name="Yadav S."/>
            <person name="Villanueva L."/>
            <person name="Damste J.S.S."/>
        </authorList>
    </citation>
    <scope>NUCLEOTIDE SEQUENCE [LARGE SCALE GENOMIC DNA]</scope>
    <source>
        <strain evidence="5 6">SD5</strain>
    </source>
</reference>
<keyword evidence="2" id="KW-0408">Iron</keyword>
<comment type="caution">
    <text evidence="5">The sequence shown here is derived from an EMBL/GenBank/DDBJ whole genome shotgun (WGS) entry which is preliminary data.</text>
</comment>
<dbReference type="Pfam" id="PF13183">
    <property type="entry name" value="Fer4_8"/>
    <property type="match status" value="1"/>
</dbReference>
<dbReference type="PROSITE" id="PS00198">
    <property type="entry name" value="4FE4S_FER_1"/>
    <property type="match status" value="1"/>
</dbReference>
<feature type="domain" description="4Fe-4S ferredoxin-type" evidence="4">
    <location>
        <begin position="253"/>
        <end position="284"/>
    </location>
</feature>
<organism evidence="5 6">
    <name type="scientific">Psychrilyobacter piezotolerans</name>
    <dbReference type="NCBI Taxonomy" id="2293438"/>
    <lineage>
        <taxon>Bacteria</taxon>
        <taxon>Fusobacteriati</taxon>
        <taxon>Fusobacteriota</taxon>
        <taxon>Fusobacteriia</taxon>
        <taxon>Fusobacteriales</taxon>
        <taxon>Fusobacteriaceae</taxon>
        <taxon>Psychrilyobacter</taxon>
    </lineage>
</organism>
<evidence type="ECO:0000256" key="2">
    <source>
        <dbReference type="ARBA" id="ARBA00023004"/>
    </source>
</evidence>
<keyword evidence="1" id="KW-0479">Metal-binding</keyword>
<dbReference type="InterPro" id="IPR017896">
    <property type="entry name" value="4Fe4S_Fe-S-bd"/>
</dbReference>
<evidence type="ECO:0000313" key="5">
    <source>
        <dbReference type="EMBL" id="REI40565.1"/>
    </source>
</evidence>
<evidence type="ECO:0000313" key="6">
    <source>
        <dbReference type="Proteomes" id="UP000263486"/>
    </source>
</evidence>
<dbReference type="RefSeq" id="WP_114642810.1">
    <property type="nucleotide sequence ID" value="NZ_JAACIO010000019.1"/>
</dbReference>
<sequence length="325" mass="36778">MENITKKIRAVAKQALINKEIDKILGWKKGDLWSESYPVFITKPEDADSLIWDSFCINNLSKYLIKELPKYDKIGIFIKGCDSTSFNQLLKDNRINRENVVLYGIPCEGMVDPEKVKKIMLNDRVTRVKKSENGFTLTNKNTSKDVLGEEIKYDKCLTCTSPNPVVYDQLLGDVVNNNVNREDRFKGVEEIESMTPDERYNFWKGEFQRCLRCNACRDICPACSCVKCVFDNSDAEISGKAKTEGEDTFFHIVRAYHVAGRCVDCGECARICPAGIPLDKLNRKIIKDINEVYGEFNAGLDSTTPAPLVTFKLEDADTFSKQGGK</sequence>
<proteinExistence type="predicted"/>